<proteinExistence type="predicted"/>
<evidence type="ECO:0008006" key="4">
    <source>
        <dbReference type="Google" id="ProtNLM"/>
    </source>
</evidence>
<feature type="compositionally biased region" description="Polar residues" evidence="1">
    <location>
        <begin position="35"/>
        <end position="47"/>
    </location>
</feature>
<comment type="caution">
    <text evidence="2">The sequence shown here is derived from an EMBL/GenBank/DDBJ whole genome shotgun (WGS) entry which is preliminary data.</text>
</comment>
<dbReference type="AlphaFoldDB" id="A0A3A8EVE0"/>
<keyword evidence="3" id="KW-1185">Reference proteome</keyword>
<reference evidence="2 3" key="1">
    <citation type="submission" date="2018-09" db="EMBL/GenBank/DDBJ databases">
        <title>The draft genome of Acinetobacter spp. strains.</title>
        <authorList>
            <person name="Qin J."/>
            <person name="Feng Y."/>
            <person name="Zong Z."/>
        </authorList>
    </citation>
    <scope>NUCLEOTIDE SEQUENCE [LARGE SCALE GENOMIC DNA]</scope>
    <source>
        <strain evidence="2 3">WCHAc060115</strain>
    </source>
</reference>
<dbReference type="InterPro" id="IPR015943">
    <property type="entry name" value="WD40/YVTN_repeat-like_dom_sf"/>
</dbReference>
<name>A0A3A8EVE0_9GAMM</name>
<gene>
    <name evidence="2" type="ORF">D7V20_10945</name>
</gene>
<evidence type="ECO:0000313" key="3">
    <source>
        <dbReference type="Proteomes" id="UP000280405"/>
    </source>
</evidence>
<protein>
    <recommendedName>
        <fullName evidence="4">Beta-propeller fold lactonase family protein</fullName>
    </recommendedName>
</protein>
<sequence length="732" mass="81222">MNKQLFALNLAIVLALSGCGGGGGSEQGINNSGSANETTPKPPTENNNEQFVLLKQLRTVDAASELNPHTFGLDEWNPRAIARDGDVLYIANSNEKSQILRYDLKTKTVLTAIDPEKITGILKVWNTLNDISIYKGRLYVSSFPSSRVDVLDISTGTPQFIMALGTGQWWGDTVNSAIVHTHAVTANDNYVFSADMENRINVWSQSQVVAGNSLKARKFARLALPKCERSCVVRLEAVGNLLYANLSNGNSFVYDVSDLQQGAVDVAATRQQANIASVSHLADDGLLYALRSTGTVETYPANQLATISEVLPNAVDRFGSYRIHGQDQTQSLAKTTDLAVYENNLISLVNNKVIMMPLRALQQRKTTNVVNPLQLQQAEKVSSYKMLQDGESWETLTNPNLRHVIMNEILSATLNSDTIQLQSYSAIPVSDLEIQARVKGTEQWVVLAKVDQLDAFSNVSLKLKINDDSRFNLVDGSGSIQLSGLTQFNQLPSDLFDLKIASKTDTHVQKLSKIKAKWNIYFGTYNPEADSKWLRITPLYAREWVIMMTNFAYTLSSPEFEHLWFNHQKVMGYEFFGNAGMVDGENGYFKATDYTRVYQEIFDRGGISLGITNMGGGLGGGAVLGVDPWIYYGHYRWSGLGIVAHEFGHHWGNHSSAWANGNYGFQPMIGDLHFYLQHQNDLPYLDPNANKLHLANPTDLYGSISANIVNKAPNSSPWNKIDQYFADYPLKK</sequence>
<accession>A0A3A8EVE0</accession>
<dbReference type="Gene3D" id="2.130.10.10">
    <property type="entry name" value="YVTN repeat-like/Quinoprotein amine dehydrogenase"/>
    <property type="match status" value="1"/>
</dbReference>
<dbReference type="Proteomes" id="UP000280405">
    <property type="component" value="Unassembled WGS sequence"/>
</dbReference>
<dbReference type="RefSeq" id="WP_120384327.1">
    <property type="nucleotide sequence ID" value="NZ_RAXT01000021.1"/>
</dbReference>
<organism evidence="2 3">
    <name type="scientific">Acinetobacter rongchengensis</name>
    <dbReference type="NCBI Taxonomy" id="2419601"/>
    <lineage>
        <taxon>Bacteria</taxon>
        <taxon>Pseudomonadati</taxon>
        <taxon>Pseudomonadota</taxon>
        <taxon>Gammaproteobacteria</taxon>
        <taxon>Moraxellales</taxon>
        <taxon>Moraxellaceae</taxon>
        <taxon>Acinetobacter</taxon>
    </lineage>
</organism>
<dbReference type="PROSITE" id="PS51257">
    <property type="entry name" value="PROKAR_LIPOPROTEIN"/>
    <property type="match status" value="1"/>
</dbReference>
<dbReference type="EMBL" id="RAXT01000021">
    <property type="protein sequence ID" value="RKG37406.1"/>
    <property type="molecule type" value="Genomic_DNA"/>
</dbReference>
<dbReference type="OrthoDB" id="6708205at2"/>
<evidence type="ECO:0000313" key="2">
    <source>
        <dbReference type="EMBL" id="RKG37406.1"/>
    </source>
</evidence>
<dbReference type="InterPro" id="IPR011047">
    <property type="entry name" value="Quinoprotein_ADH-like_sf"/>
</dbReference>
<dbReference type="SUPFAM" id="SSF50998">
    <property type="entry name" value="Quinoprotein alcohol dehydrogenase-like"/>
    <property type="match status" value="1"/>
</dbReference>
<evidence type="ECO:0000256" key="1">
    <source>
        <dbReference type="SAM" id="MobiDB-lite"/>
    </source>
</evidence>
<feature type="region of interest" description="Disordered" evidence="1">
    <location>
        <begin position="27"/>
        <end position="47"/>
    </location>
</feature>